<protein>
    <submittedName>
        <fullName evidence="3">Endonuclease/exonuclease/phosphatase family protein</fullName>
    </submittedName>
</protein>
<dbReference type="InterPro" id="IPR005135">
    <property type="entry name" value="Endo/exonuclease/phosphatase"/>
</dbReference>
<dbReference type="Proteomes" id="UP001500393">
    <property type="component" value="Unassembled WGS sequence"/>
</dbReference>
<dbReference type="Gene3D" id="3.60.10.10">
    <property type="entry name" value="Endonuclease/exonuclease/phosphatase"/>
    <property type="match status" value="1"/>
</dbReference>
<feature type="signal peptide" evidence="1">
    <location>
        <begin position="1"/>
        <end position="24"/>
    </location>
</feature>
<dbReference type="SUPFAM" id="SSF56219">
    <property type="entry name" value="DNase I-like"/>
    <property type="match status" value="1"/>
</dbReference>
<dbReference type="InterPro" id="IPR051916">
    <property type="entry name" value="GPI-anchor_lipid_remodeler"/>
</dbReference>
<dbReference type="PANTHER" id="PTHR14859">
    <property type="entry name" value="CALCOFLUOR WHITE HYPERSENSITIVE PROTEIN PRECURSOR"/>
    <property type="match status" value="1"/>
</dbReference>
<dbReference type="GO" id="GO:0004519">
    <property type="term" value="F:endonuclease activity"/>
    <property type="evidence" value="ECO:0007669"/>
    <property type="project" value="UniProtKB-KW"/>
</dbReference>
<keyword evidence="1" id="KW-0732">Signal</keyword>
<feature type="chain" id="PRO_5045987178" evidence="1">
    <location>
        <begin position="25"/>
        <end position="276"/>
    </location>
</feature>
<sequence length="276" mass="30226">MRKLPKRVLATVAGLLMVLPTAAAAQASQTDNRPGRPLKVITYNIHHGAGTDGVLDLERIALVIERSGAEVVGLQEVDNHWSERSKWVNQPAWFATRLKMHYAYAANLDLPPLNPGEPRRQYGTAVLSKYPIKDFENTLLPLYPTGEQRGLAVATIKVRGVDLRFANTHLTSNNNAERLEQSKKVVELLAGSKTATMLVGDLNARPTAPEITTLTQVWRDTWPEVGVGPGYTIEADNPTARIDYILHSAAVRPTAAEVISTNGSDHLPLVGSYVLR</sequence>
<evidence type="ECO:0000313" key="3">
    <source>
        <dbReference type="EMBL" id="GAA1596418.1"/>
    </source>
</evidence>
<evidence type="ECO:0000256" key="1">
    <source>
        <dbReference type="SAM" id="SignalP"/>
    </source>
</evidence>
<comment type="caution">
    <text evidence="3">The sequence shown here is derived from an EMBL/GenBank/DDBJ whole genome shotgun (WGS) entry which is preliminary data.</text>
</comment>
<accession>A0ABN2E5J9</accession>
<keyword evidence="3" id="KW-0378">Hydrolase</keyword>
<proteinExistence type="predicted"/>
<keyword evidence="4" id="KW-1185">Reference proteome</keyword>
<keyword evidence="3" id="KW-0540">Nuclease</keyword>
<evidence type="ECO:0000259" key="2">
    <source>
        <dbReference type="Pfam" id="PF03372"/>
    </source>
</evidence>
<evidence type="ECO:0000313" key="4">
    <source>
        <dbReference type="Proteomes" id="UP001500393"/>
    </source>
</evidence>
<dbReference type="RefSeq" id="WP_344219437.1">
    <property type="nucleotide sequence ID" value="NZ_BAAAOS010000045.1"/>
</dbReference>
<keyword evidence="3" id="KW-0255">Endonuclease</keyword>
<dbReference type="InterPro" id="IPR036691">
    <property type="entry name" value="Endo/exonu/phosph_ase_sf"/>
</dbReference>
<reference evidence="3 4" key="1">
    <citation type="journal article" date="2019" name="Int. J. Syst. Evol. Microbiol.">
        <title>The Global Catalogue of Microorganisms (GCM) 10K type strain sequencing project: providing services to taxonomists for standard genome sequencing and annotation.</title>
        <authorList>
            <consortium name="The Broad Institute Genomics Platform"/>
            <consortium name="The Broad Institute Genome Sequencing Center for Infectious Disease"/>
            <person name="Wu L."/>
            <person name="Ma J."/>
        </authorList>
    </citation>
    <scope>NUCLEOTIDE SEQUENCE [LARGE SCALE GENOMIC DNA]</scope>
    <source>
        <strain evidence="3 4">JCM 14969</strain>
    </source>
</reference>
<dbReference type="Pfam" id="PF03372">
    <property type="entry name" value="Exo_endo_phos"/>
    <property type="match status" value="1"/>
</dbReference>
<gene>
    <name evidence="3" type="ORF">GCM10009789_57970</name>
</gene>
<name>A0ABN2E5J9_9ACTN</name>
<dbReference type="EMBL" id="BAAAOS010000045">
    <property type="protein sequence ID" value="GAA1596418.1"/>
    <property type="molecule type" value="Genomic_DNA"/>
</dbReference>
<dbReference type="PANTHER" id="PTHR14859:SF15">
    <property type="entry name" value="ENDONUCLEASE_EXONUCLEASE_PHOSPHATASE DOMAIN-CONTAINING PROTEIN"/>
    <property type="match status" value="1"/>
</dbReference>
<feature type="domain" description="Endonuclease/exonuclease/phosphatase" evidence="2">
    <location>
        <begin position="41"/>
        <end position="266"/>
    </location>
</feature>
<organism evidence="3 4">
    <name type="scientific">Kribbella sancticallisti</name>
    <dbReference type="NCBI Taxonomy" id="460087"/>
    <lineage>
        <taxon>Bacteria</taxon>
        <taxon>Bacillati</taxon>
        <taxon>Actinomycetota</taxon>
        <taxon>Actinomycetes</taxon>
        <taxon>Propionibacteriales</taxon>
        <taxon>Kribbellaceae</taxon>
        <taxon>Kribbella</taxon>
    </lineage>
</organism>